<dbReference type="Pfam" id="PF03024">
    <property type="entry name" value="Folate_rec"/>
    <property type="match status" value="1"/>
</dbReference>
<dbReference type="GO" id="GO:0038023">
    <property type="term" value="F:signaling receptor activity"/>
    <property type="evidence" value="ECO:0007669"/>
    <property type="project" value="TreeGrafter"/>
</dbReference>
<evidence type="ECO:0000259" key="5">
    <source>
        <dbReference type="Pfam" id="PF03024"/>
    </source>
</evidence>
<dbReference type="PANTHER" id="PTHR10517">
    <property type="entry name" value="FOLATE RECEPTOR"/>
    <property type="match status" value="1"/>
</dbReference>
<dbReference type="GO" id="GO:0009897">
    <property type="term" value="C:external side of plasma membrane"/>
    <property type="evidence" value="ECO:0007669"/>
    <property type="project" value="TreeGrafter"/>
</dbReference>
<dbReference type="InterPro" id="IPR018143">
    <property type="entry name" value="Folate_rcpt-like"/>
</dbReference>
<dbReference type="STRING" id="372326.A0A1V4JX64"/>
<dbReference type="InterPro" id="IPR004269">
    <property type="entry name" value="Folate_rcpt"/>
</dbReference>
<evidence type="ECO:0000256" key="3">
    <source>
        <dbReference type="ARBA" id="ARBA00023157"/>
    </source>
</evidence>
<evidence type="ECO:0000256" key="1">
    <source>
        <dbReference type="ARBA" id="ARBA00007932"/>
    </source>
</evidence>
<accession>A0A1V4JX64</accession>
<reference evidence="6 7" key="1">
    <citation type="submission" date="2016-02" db="EMBL/GenBank/DDBJ databases">
        <title>Band-tailed pigeon sequencing and assembly.</title>
        <authorList>
            <person name="Soares A.E."/>
            <person name="Novak B.J."/>
            <person name="Rice E.S."/>
            <person name="O'Connell B."/>
            <person name="Chang D."/>
            <person name="Weber S."/>
            <person name="Shapiro B."/>
        </authorList>
    </citation>
    <scope>NUCLEOTIDE SEQUENCE [LARGE SCALE GENOMIC DNA]</scope>
    <source>
        <strain evidence="6">BTP2013</strain>
        <tissue evidence="6">Blood</tissue>
    </source>
</reference>
<keyword evidence="3" id="KW-1015">Disulfide bond</keyword>
<evidence type="ECO:0000313" key="6">
    <source>
        <dbReference type="EMBL" id="OPJ76734.1"/>
    </source>
</evidence>
<dbReference type="GO" id="GO:0032217">
    <property type="term" value="F:riboflavin transmembrane transporter activity"/>
    <property type="evidence" value="ECO:0007669"/>
    <property type="project" value="TreeGrafter"/>
</dbReference>
<name>A0A1V4JX64_PATFA</name>
<sequence>MTTNSPAARTAPAALPGEHTREGGGNQGHHSRPAGRRGSAAVPGEGGRGHLVAVAKGGSRGADWEVCEAAMSPRGVGGVSEHTVVIQDQPRCPAVTGFCVKCLIAPEDIKCTQDLSVAESRYIEELQSLFRKKNRTTMLRFAVTLLAVITSSTCQKYGCLEGDTHKLKPSPEPKMHECTLYSKSSCCHADFTEQLAHSPVIKVNNSYWNRCGQLSKSCEDFTKKIECFYRCSPHAAHWINRNNAAAIQSVPLCQSFCDDWYEACKDDSTCVRNWLTDWEWDESGENICKNKCIPYSEMYANGTDMCQNMWGQSFKVSESSCLCLQMNKKDMVAMKYLVSESSEESSSTSSSASSSEEYACQKKLHKFEKLQREKGEQTR</sequence>
<protein>
    <submittedName>
        <fullName evidence="6">Riboflavin-binding protein-like</fullName>
    </submittedName>
</protein>
<dbReference type="EMBL" id="LSYS01005497">
    <property type="protein sequence ID" value="OPJ76734.1"/>
    <property type="molecule type" value="Genomic_DNA"/>
</dbReference>
<organism evidence="6 7">
    <name type="scientific">Patagioenas fasciata monilis</name>
    <dbReference type="NCBI Taxonomy" id="372326"/>
    <lineage>
        <taxon>Eukaryota</taxon>
        <taxon>Metazoa</taxon>
        <taxon>Chordata</taxon>
        <taxon>Craniata</taxon>
        <taxon>Vertebrata</taxon>
        <taxon>Euteleostomi</taxon>
        <taxon>Archelosauria</taxon>
        <taxon>Archosauria</taxon>
        <taxon>Dinosauria</taxon>
        <taxon>Saurischia</taxon>
        <taxon>Theropoda</taxon>
        <taxon>Coelurosauria</taxon>
        <taxon>Aves</taxon>
        <taxon>Neognathae</taxon>
        <taxon>Neoaves</taxon>
        <taxon>Columbimorphae</taxon>
        <taxon>Columbiformes</taxon>
        <taxon>Columbidae</taxon>
        <taxon>Patagioenas</taxon>
    </lineage>
</organism>
<dbReference type="Proteomes" id="UP000190648">
    <property type="component" value="Unassembled WGS sequence"/>
</dbReference>
<comment type="similarity">
    <text evidence="1">Belongs to the folate receptor family.</text>
</comment>
<dbReference type="OrthoDB" id="5982417at2759"/>
<dbReference type="AlphaFoldDB" id="A0A1V4JX64"/>
<proteinExistence type="inferred from homology"/>
<evidence type="ECO:0000256" key="4">
    <source>
        <dbReference type="SAM" id="MobiDB-lite"/>
    </source>
</evidence>
<keyword evidence="7" id="KW-1185">Reference proteome</keyword>
<feature type="domain" description="Folate receptor-like" evidence="5">
    <location>
        <begin position="159"/>
        <end position="325"/>
    </location>
</feature>
<evidence type="ECO:0000313" key="7">
    <source>
        <dbReference type="Proteomes" id="UP000190648"/>
    </source>
</evidence>
<feature type="region of interest" description="Disordered" evidence="4">
    <location>
        <begin position="1"/>
        <end position="50"/>
    </location>
</feature>
<gene>
    <name evidence="6" type="ORF">AV530_007229</name>
</gene>
<dbReference type="GO" id="GO:1902444">
    <property type="term" value="F:riboflavin binding"/>
    <property type="evidence" value="ECO:0007669"/>
    <property type="project" value="TreeGrafter"/>
</dbReference>
<evidence type="ECO:0000256" key="2">
    <source>
        <dbReference type="ARBA" id="ARBA00022729"/>
    </source>
</evidence>
<dbReference type="PANTHER" id="PTHR10517:SF19">
    <property type="entry name" value="RETBINDIN"/>
    <property type="match status" value="1"/>
</dbReference>
<keyword evidence="2" id="KW-0732">Signal</keyword>
<comment type="caution">
    <text evidence="6">The sequence shown here is derived from an EMBL/GenBank/DDBJ whole genome shotgun (WGS) entry which is preliminary data.</text>
</comment>